<gene>
    <name evidence="1" type="ORF">SDC9_65303</name>
</gene>
<evidence type="ECO:0000313" key="1">
    <source>
        <dbReference type="EMBL" id="MPM18885.1"/>
    </source>
</evidence>
<dbReference type="AlphaFoldDB" id="A0A644XRX1"/>
<organism evidence="1">
    <name type="scientific">bioreactor metagenome</name>
    <dbReference type="NCBI Taxonomy" id="1076179"/>
    <lineage>
        <taxon>unclassified sequences</taxon>
        <taxon>metagenomes</taxon>
        <taxon>ecological metagenomes</taxon>
    </lineage>
</organism>
<reference evidence="1" key="1">
    <citation type="submission" date="2019-08" db="EMBL/GenBank/DDBJ databases">
        <authorList>
            <person name="Kucharzyk K."/>
            <person name="Murdoch R.W."/>
            <person name="Higgins S."/>
            <person name="Loffler F."/>
        </authorList>
    </citation>
    <scope>NUCLEOTIDE SEQUENCE</scope>
</reference>
<proteinExistence type="predicted"/>
<comment type="caution">
    <text evidence="1">The sequence shown here is derived from an EMBL/GenBank/DDBJ whole genome shotgun (WGS) entry which is preliminary data.</text>
</comment>
<dbReference type="EMBL" id="VSSQ01003071">
    <property type="protein sequence ID" value="MPM18885.1"/>
    <property type="molecule type" value="Genomic_DNA"/>
</dbReference>
<accession>A0A644XRX1</accession>
<protein>
    <submittedName>
        <fullName evidence="1">Uncharacterized protein</fullName>
    </submittedName>
</protein>
<sequence length="184" mass="20285">MQPEEKINAKGPGNSHPRLLIAKISEVCDPAAKTNYFGRVGGKLLPESQTHERTMIGGPFVHAVYDCKKFLRLRHVGSALLVSLEEQRDAPQTCQANQRINDAGEGSHLPAAEKGHRVEAEQADAAPVQRADNGEHQCDLVDYHKTYLLKTDYPGFGWSMPQSAYNHTRWLEKFPAPVESGGGV</sequence>
<name>A0A644XRX1_9ZZZZ</name>